<sequence>MVSDNSEVARGAYSVFSSSTGGLHLALSRSSVNASIQSAFDWDQNACKVYEANHGRGVVERVSISTLTATNLARYEAEMWLLSPSCQPYTVLNPNAKGDLDPKAKSLGEQSSASSKYC</sequence>
<evidence type="ECO:0000256" key="2">
    <source>
        <dbReference type="ARBA" id="ARBA00022679"/>
    </source>
</evidence>
<reference evidence="5" key="1">
    <citation type="journal article" date="2021" name="Genome Biol. Evol.">
        <title>The assembled and annotated genome of the fairy-ring fungus Marasmius oreades.</title>
        <authorList>
            <person name="Hiltunen M."/>
            <person name="Ament-Velasquez S.L."/>
            <person name="Johannesson H."/>
        </authorList>
    </citation>
    <scope>NUCLEOTIDE SEQUENCE</scope>
    <source>
        <strain evidence="5">03SP1</strain>
    </source>
</reference>
<organism evidence="5 6">
    <name type="scientific">Marasmius oreades</name>
    <name type="common">fairy-ring Marasmius</name>
    <dbReference type="NCBI Taxonomy" id="181124"/>
    <lineage>
        <taxon>Eukaryota</taxon>
        <taxon>Fungi</taxon>
        <taxon>Dikarya</taxon>
        <taxon>Basidiomycota</taxon>
        <taxon>Agaricomycotina</taxon>
        <taxon>Agaricomycetes</taxon>
        <taxon>Agaricomycetidae</taxon>
        <taxon>Agaricales</taxon>
        <taxon>Marasmiineae</taxon>
        <taxon>Marasmiaceae</taxon>
        <taxon>Marasmius</taxon>
    </lineage>
</organism>
<proteinExistence type="predicted"/>
<dbReference type="KEGG" id="more:E1B28_010795"/>
<keyword evidence="6" id="KW-1185">Reference proteome</keyword>
<dbReference type="Pfam" id="PF00145">
    <property type="entry name" value="DNA_methylase"/>
    <property type="match status" value="1"/>
</dbReference>
<evidence type="ECO:0000256" key="3">
    <source>
        <dbReference type="ARBA" id="ARBA00022691"/>
    </source>
</evidence>
<comment type="caution">
    <text evidence="5">The sequence shown here is derived from an EMBL/GenBank/DDBJ whole genome shotgun (WGS) entry which is preliminary data.</text>
</comment>
<dbReference type="OrthoDB" id="414133at2759"/>
<keyword evidence="3" id="KW-0949">S-adenosyl-L-methionine</keyword>
<evidence type="ECO:0000256" key="1">
    <source>
        <dbReference type="ARBA" id="ARBA00022603"/>
    </source>
</evidence>
<feature type="region of interest" description="Disordered" evidence="4">
    <location>
        <begin position="94"/>
        <end position="118"/>
    </location>
</feature>
<keyword evidence="1" id="KW-0489">Methyltransferase</keyword>
<dbReference type="RefSeq" id="XP_043005556.1">
    <property type="nucleotide sequence ID" value="XM_043155774.1"/>
</dbReference>
<dbReference type="GO" id="GO:0008168">
    <property type="term" value="F:methyltransferase activity"/>
    <property type="evidence" value="ECO:0007669"/>
    <property type="project" value="UniProtKB-KW"/>
</dbReference>
<dbReference type="AlphaFoldDB" id="A0A9P7UQJ4"/>
<dbReference type="GeneID" id="66079870"/>
<dbReference type="InterPro" id="IPR001525">
    <property type="entry name" value="C5_MeTfrase"/>
</dbReference>
<dbReference type="EMBL" id="CM032187">
    <property type="protein sequence ID" value="KAG7089086.1"/>
    <property type="molecule type" value="Genomic_DNA"/>
</dbReference>
<name>A0A9P7UQJ4_9AGAR</name>
<protein>
    <submittedName>
        <fullName evidence="5">Uncharacterized protein</fullName>
    </submittedName>
</protein>
<evidence type="ECO:0000313" key="6">
    <source>
        <dbReference type="Proteomes" id="UP001049176"/>
    </source>
</evidence>
<keyword evidence="2" id="KW-0808">Transferase</keyword>
<dbReference type="GO" id="GO:0005634">
    <property type="term" value="C:nucleus"/>
    <property type="evidence" value="ECO:0007669"/>
    <property type="project" value="TreeGrafter"/>
</dbReference>
<dbReference type="PANTHER" id="PTHR46098:SF1">
    <property type="entry name" value="TRNA (CYTOSINE(38)-C(5))-METHYLTRANSFERASE"/>
    <property type="match status" value="1"/>
</dbReference>
<gene>
    <name evidence="5" type="ORF">E1B28_010795</name>
</gene>
<dbReference type="InterPro" id="IPR029063">
    <property type="entry name" value="SAM-dependent_MTases_sf"/>
</dbReference>
<feature type="compositionally biased region" description="Polar residues" evidence="4">
    <location>
        <begin position="108"/>
        <end position="118"/>
    </location>
</feature>
<dbReference type="GO" id="GO:0032259">
    <property type="term" value="P:methylation"/>
    <property type="evidence" value="ECO:0007669"/>
    <property type="project" value="UniProtKB-KW"/>
</dbReference>
<dbReference type="InterPro" id="IPR050750">
    <property type="entry name" value="C5-MTase"/>
</dbReference>
<dbReference type="PANTHER" id="PTHR46098">
    <property type="entry name" value="TRNA (CYTOSINE(38)-C(5))-METHYLTRANSFERASE"/>
    <property type="match status" value="1"/>
</dbReference>
<dbReference type="SUPFAM" id="SSF53335">
    <property type="entry name" value="S-adenosyl-L-methionine-dependent methyltransferases"/>
    <property type="match status" value="1"/>
</dbReference>
<dbReference type="Proteomes" id="UP001049176">
    <property type="component" value="Chromosome 7"/>
</dbReference>
<dbReference type="Gene3D" id="3.40.50.150">
    <property type="entry name" value="Vaccinia Virus protein VP39"/>
    <property type="match status" value="1"/>
</dbReference>
<accession>A0A9P7UQJ4</accession>
<evidence type="ECO:0000313" key="5">
    <source>
        <dbReference type="EMBL" id="KAG7089086.1"/>
    </source>
</evidence>
<evidence type="ECO:0000256" key="4">
    <source>
        <dbReference type="SAM" id="MobiDB-lite"/>
    </source>
</evidence>